<feature type="compositionally biased region" description="Polar residues" evidence="1">
    <location>
        <begin position="47"/>
        <end position="61"/>
    </location>
</feature>
<evidence type="ECO:0000256" key="1">
    <source>
        <dbReference type="SAM" id="MobiDB-lite"/>
    </source>
</evidence>
<organism evidence="2 3">
    <name type="scientific">Paenibacillus glycanilyticus</name>
    <dbReference type="NCBI Taxonomy" id="126569"/>
    <lineage>
        <taxon>Bacteria</taxon>
        <taxon>Bacillati</taxon>
        <taxon>Bacillota</taxon>
        <taxon>Bacilli</taxon>
        <taxon>Bacillales</taxon>
        <taxon>Paenibacillaceae</taxon>
        <taxon>Paenibacillus</taxon>
    </lineage>
</organism>
<proteinExistence type="predicted"/>
<dbReference type="Proteomes" id="UP001285921">
    <property type="component" value="Unassembled WGS sequence"/>
</dbReference>
<feature type="region of interest" description="Disordered" evidence="1">
    <location>
        <begin position="1"/>
        <end position="70"/>
    </location>
</feature>
<gene>
    <name evidence="2" type="ORF">PghCCS26_36150</name>
</gene>
<keyword evidence="3" id="KW-1185">Reference proteome</keyword>
<sequence length="70" mass="7613">MSANEHNEVQAEAPAQAKPLTQAERAKQLLAQKKQGQNGAAGQKHQSTSTQAMKSQNTKKVNNQRKKMGV</sequence>
<reference evidence="2 3" key="1">
    <citation type="submission" date="2023-05" db="EMBL/GenBank/DDBJ databases">
        <title>Draft genome of Paenibacillus sp. CCS26.</title>
        <authorList>
            <person name="Akita H."/>
            <person name="Shinto Y."/>
            <person name="Kimura Z."/>
        </authorList>
    </citation>
    <scope>NUCLEOTIDE SEQUENCE [LARGE SCALE GENOMIC DNA]</scope>
    <source>
        <strain evidence="2 3">CCS26</strain>
    </source>
</reference>
<feature type="compositionally biased region" description="Low complexity" evidence="1">
    <location>
        <begin position="28"/>
        <end position="46"/>
    </location>
</feature>
<dbReference type="EMBL" id="BTCL01000012">
    <property type="protein sequence ID" value="GMK46486.1"/>
    <property type="molecule type" value="Genomic_DNA"/>
</dbReference>
<comment type="caution">
    <text evidence="2">The sequence shown here is derived from an EMBL/GenBank/DDBJ whole genome shotgun (WGS) entry which is preliminary data.</text>
</comment>
<evidence type="ECO:0000313" key="3">
    <source>
        <dbReference type="Proteomes" id="UP001285921"/>
    </source>
</evidence>
<dbReference type="RefSeq" id="WP_015842624.1">
    <property type="nucleotide sequence ID" value="NZ_BTCL01000012.1"/>
</dbReference>
<name>A0ABQ6NN28_9BACL</name>
<protein>
    <submittedName>
        <fullName evidence="2">Uncharacterized protein</fullName>
    </submittedName>
</protein>
<evidence type="ECO:0000313" key="2">
    <source>
        <dbReference type="EMBL" id="GMK46486.1"/>
    </source>
</evidence>
<accession>A0ABQ6NN28</accession>